<feature type="region of interest" description="Disordered" evidence="4">
    <location>
        <begin position="1"/>
        <end position="32"/>
    </location>
</feature>
<keyword evidence="3" id="KW-0804">Transcription</keyword>
<dbReference type="SUPFAM" id="SSF51215">
    <property type="entry name" value="Regulatory protein AraC"/>
    <property type="match status" value="1"/>
</dbReference>
<dbReference type="PROSITE" id="PS00041">
    <property type="entry name" value="HTH_ARAC_FAMILY_1"/>
    <property type="match status" value="1"/>
</dbReference>
<dbReference type="EMBL" id="CAJRAY010000033">
    <property type="protein sequence ID" value="CAG5083990.1"/>
    <property type="molecule type" value="Genomic_DNA"/>
</dbReference>
<dbReference type="PANTHER" id="PTHR43280:SF30">
    <property type="entry name" value="MMSAB OPERON REGULATORY PROTEIN"/>
    <property type="match status" value="1"/>
</dbReference>
<dbReference type="Gene3D" id="1.10.10.60">
    <property type="entry name" value="Homeodomain-like"/>
    <property type="match status" value="2"/>
</dbReference>
<sequence>MERHPVEGRKPEHSPPSRGPAESERAPAARMPAERVPTYSVVSNPVSIEHGDLNVLFSGESQTRPGHRIGPKVYDFWLLHHVLSGTGVYRVEGTEYRLRAGHAFLIAPGRLIEYAADERDPWRYRWVAFAGSQSEALAASAGFTAARPVADAGRSLRPAALIGRIQRAFREGGKLAHLEAAGCLSLLMVEYGKAQAREDAPVPGPGAGGNELVQRIVHYLSTQYAEPVSIELMAATLGFSRAYLSRVFKRHTGMTPVEFLLRLRIDHARRLLRERRELTVEQIAASVGFQDPLYFSKQFRRICGMPPTAYRESMLRLGAPRRGD</sequence>
<dbReference type="InterPro" id="IPR003313">
    <property type="entry name" value="AraC-bd"/>
</dbReference>
<dbReference type="CDD" id="cd06986">
    <property type="entry name" value="cupin_MmsR-like_N"/>
    <property type="match status" value="1"/>
</dbReference>
<gene>
    <name evidence="6" type="primary">txxe 1569</name>
    <name evidence="6" type="ORF">TXXE_07395</name>
</gene>
<feature type="compositionally biased region" description="Basic and acidic residues" evidence="4">
    <location>
        <begin position="1"/>
        <end position="27"/>
    </location>
</feature>
<dbReference type="InterPro" id="IPR018062">
    <property type="entry name" value="HTH_AraC-typ_CS"/>
</dbReference>
<organism evidence="6 7">
    <name type="scientific">Thermobacillus xylanilyticus</name>
    <dbReference type="NCBI Taxonomy" id="76633"/>
    <lineage>
        <taxon>Bacteria</taxon>
        <taxon>Bacillati</taxon>
        <taxon>Bacillota</taxon>
        <taxon>Bacilli</taxon>
        <taxon>Bacillales</taxon>
        <taxon>Paenibacillaceae</taxon>
        <taxon>Thermobacillus</taxon>
    </lineage>
</organism>
<proteinExistence type="predicted"/>
<evidence type="ECO:0000313" key="6">
    <source>
        <dbReference type="EMBL" id="CAG5083990.1"/>
    </source>
</evidence>
<dbReference type="EC" id="2.7.1.6" evidence="6"/>
<reference evidence="6 7" key="1">
    <citation type="submission" date="2021-04" db="EMBL/GenBank/DDBJ databases">
        <authorList>
            <person name="Rakotoarivonina H."/>
        </authorList>
    </citation>
    <scope>NUCLEOTIDE SEQUENCE [LARGE SCALE GENOMIC DNA]</scope>
    <source>
        <strain evidence="6 7">XE</strain>
    </source>
</reference>
<keyword evidence="6" id="KW-0808">Transferase</keyword>
<comment type="caution">
    <text evidence="6">The sequence shown here is derived from an EMBL/GenBank/DDBJ whole genome shotgun (WGS) entry which is preliminary data.</text>
</comment>
<dbReference type="InterPro" id="IPR037923">
    <property type="entry name" value="HTH-like"/>
</dbReference>
<evidence type="ECO:0000259" key="5">
    <source>
        <dbReference type="PROSITE" id="PS01124"/>
    </source>
</evidence>
<dbReference type="PRINTS" id="PR00032">
    <property type="entry name" value="HTHARAC"/>
</dbReference>
<dbReference type="Pfam" id="PF12833">
    <property type="entry name" value="HTH_18"/>
    <property type="match status" value="1"/>
</dbReference>
<dbReference type="InterPro" id="IPR018060">
    <property type="entry name" value="HTH_AraC"/>
</dbReference>
<dbReference type="GO" id="GO:0004335">
    <property type="term" value="F:galactokinase activity"/>
    <property type="evidence" value="ECO:0007669"/>
    <property type="project" value="UniProtKB-EC"/>
</dbReference>
<feature type="domain" description="HTH araC/xylS-type" evidence="5">
    <location>
        <begin position="214"/>
        <end position="313"/>
    </location>
</feature>
<accession>A0ABN7RWP9</accession>
<protein>
    <submittedName>
        <fullName evidence="6">Transcriptional regulator, AraC family</fullName>
        <ecNumber evidence="6">2.7.1.6</ecNumber>
    </submittedName>
</protein>
<dbReference type="SMART" id="SM00342">
    <property type="entry name" value="HTH_ARAC"/>
    <property type="match status" value="1"/>
</dbReference>
<keyword evidence="2" id="KW-0238">DNA-binding</keyword>
<dbReference type="PANTHER" id="PTHR43280">
    <property type="entry name" value="ARAC-FAMILY TRANSCRIPTIONAL REGULATOR"/>
    <property type="match status" value="1"/>
</dbReference>
<dbReference type="SUPFAM" id="SSF46689">
    <property type="entry name" value="Homeodomain-like"/>
    <property type="match status" value="2"/>
</dbReference>
<name>A0ABN7RWP9_THEXY</name>
<evidence type="ECO:0000256" key="3">
    <source>
        <dbReference type="ARBA" id="ARBA00023163"/>
    </source>
</evidence>
<evidence type="ECO:0000256" key="1">
    <source>
        <dbReference type="ARBA" id="ARBA00023015"/>
    </source>
</evidence>
<dbReference type="Gene3D" id="2.60.120.280">
    <property type="entry name" value="Regulatory protein AraC"/>
    <property type="match status" value="1"/>
</dbReference>
<dbReference type="PROSITE" id="PS01124">
    <property type="entry name" value="HTH_ARAC_FAMILY_2"/>
    <property type="match status" value="1"/>
</dbReference>
<dbReference type="RefSeq" id="WP_213484060.1">
    <property type="nucleotide sequence ID" value="NZ_CAJRAY010000033.1"/>
</dbReference>
<keyword evidence="1" id="KW-0805">Transcription regulation</keyword>
<dbReference type="InterPro" id="IPR009057">
    <property type="entry name" value="Homeodomain-like_sf"/>
</dbReference>
<evidence type="ECO:0000256" key="4">
    <source>
        <dbReference type="SAM" id="MobiDB-lite"/>
    </source>
</evidence>
<dbReference type="Pfam" id="PF02311">
    <property type="entry name" value="AraC_binding"/>
    <property type="match status" value="1"/>
</dbReference>
<keyword evidence="7" id="KW-1185">Reference proteome</keyword>
<dbReference type="InterPro" id="IPR020449">
    <property type="entry name" value="Tscrpt_reg_AraC-type_HTH"/>
</dbReference>
<evidence type="ECO:0000256" key="2">
    <source>
        <dbReference type="ARBA" id="ARBA00023125"/>
    </source>
</evidence>
<evidence type="ECO:0000313" key="7">
    <source>
        <dbReference type="Proteomes" id="UP000681526"/>
    </source>
</evidence>
<dbReference type="Proteomes" id="UP000681526">
    <property type="component" value="Unassembled WGS sequence"/>
</dbReference>